<name>A0A812QNW9_SYMPI</name>
<evidence type="ECO:0000313" key="4">
    <source>
        <dbReference type="Proteomes" id="UP000649617"/>
    </source>
</evidence>
<sequence>MSGLQRSRSETPSIMQSSSRRLSTAKEPKDGHPAPPVPDPRLWAKVRDCLARPENYDQVFHAVCVLLCESRAERDVLKQRLDEVERANTLSAAEAKRRDAELRKMREELKLQAAVLEESNTACQALAKELTAAKDAKNRAQMRVRQLQSKSVDADWAAGAV</sequence>
<dbReference type="EMBL" id="CAJNIZ010017313">
    <property type="protein sequence ID" value="CAE7396521.1"/>
    <property type="molecule type" value="Genomic_DNA"/>
</dbReference>
<reference evidence="3" key="1">
    <citation type="submission" date="2021-02" db="EMBL/GenBank/DDBJ databases">
        <authorList>
            <person name="Dougan E. K."/>
            <person name="Rhodes N."/>
            <person name="Thang M."/>
            <person name="Chan C."/>
        </authorList>
    </citation>
    <scope>NUCLEOTIDE SEQUENCE</scope>
</reference>
<feature type="region of interest" description="Disordered" evidence="2">
    <location>
        <begin position="1"/>
        <end position="41"/>
    </location>
</feature>
<gene>
    <name evidence="3" type="ORF">SPIL2461_LOCUS9758</name>
</gene>
<organism evidence="3 4">
    <name type="scientific">Symbiodinium pilosum</name>
    <name type="common">Dinoflagellate</name>
    <dbReference type="NCBI Taxonomy" id="2952"/>
    <lineage>
        <taxon>Eukaryota</taxon>
        <taxon>Sar</taxon>
        <taxon>Alveolata</taxon>
        <taxon>Dinophyceae</taxon>
        <taxon>Suessiales</taxon>
        <taxon>Symbiodiniaceae</taxon>
        <taxon>Symbiodinium</taxon>
    </lineage>
</organism>
<feature type="coiled-coil region" evidence="1">
    <location>
        <begin position="90"/>
        <end position="150"/>
    </location>
</feature>
<keyword evidence="4" id="KW-1185">Reference proteome</keyword>
<dbReference type="Proteomes" id="UP000649617">
    <property type="component" value="Unassembled WGS sequence"/>
</dbReference>
<feature type="compositionally biased region" description="Polar residues" evidence="2">
    <location>
        <begin position="1"/>
        <end position="22"/>
    </location>
</feature>
<feature type="non-terminal residue" evidence="3">
    <location>
        <position position="1"/>
    </location>
</feature>
<evidence type="ECO:0000256" key="1">
    <source>
        <dbReference type="SAM" id="Coils"/>
    </source>
</evidence>
<protein>
    <submittedName>
        <fullName evidence="3">Uncharacterized protein</fullName>
    </submittedName>
</protein>
<dbReference type="AlphaFoldDB" id="A0A812QNW9"/>
<evidence type="ECO:0000256" key="2">
    <source>
        <dbReference type="SAM" id="MobiDB-lite"/>
    </source>
</evidence>
<keyword evidence="1" id="KW-0175">Coiled coil</keyword>
<comment type="caution">
    <text evidence="3">The sequence shown here is derived from an EMBL/GenBank/DDBJ whole genome shotgun (WGS) entry which is preliminary data.</text>
</comment>
<accession>A0A812QNW9</accession>
<evidence type="ECO:0000313" key="3">
    <source>
        <dbReference type="EMBL" id="CAE7396521.1"/>
    </source>
</evidence>
<proteinExistence type="predicted"/>